<comment type="catalytic activity">
    <reaction evidence="1">
        <text>(7,8-dihydropterin-6-yl)methyl diphosphate + 4-aminobenzoate = 7,8-dihydropteroate + diphosphate</text>
        <dbReference type="Rhea" id="RHEA:19949"/>
        <dbReference type="ChEBI" id="CHEBI:17836"/>
        <dbReference type="ChEBI" id="CHEBI:17839"/>
        <dbReference type="ChEBI" id="CHEBI:33019"/>
        <dbReference type="ChEBI" id="CHEBI:72950"/>
        <dbReference type="EC" id="2.5.1.15"/>
    </reaction>
</comment>
<evidence type="ECO:0000259" key="11">
    <source>
        <dbReference type="PROSITE" id="PS50972"/>
    </source>
</evidence>
<dbReference type="PANTHER" id="PTHR20941">
    <property type="entry name" value="FOLATE SYNTHESIS PROTEINS"/>
    <property type="match status" value="1"/>
</dbReference>
<evidence type="ECO:0000256" key="10">
    <source>
        <dbReference type="SAM" id="MobiDB-lite"/>
    </source>
</evidence>
<dbReference type="PANTHER" id="PTHR20941:SF1">
    <property type="entry name" value="FOLIC ACID SYNTHESIS PROTEIN FOL1"/>
    <property type="match status" value="1"/>
</dbReference>
<dbReference type="GO" id="GO:0004156">
    <property type="term" value="F:dihydropteroate synthase activity"/>
    <property type="evidence" value="ECO:0007669"/>
    <property type="project" value="UniProtKB-EC"/>
</dbReference>
<evidence type="ECO:0000313" key="13">
    <source>
        <dbReference type="Proteomes" id="UP000662986"/>
    </source>
</evidence>
<evidence type="ECO:0000256" key="3">
    <source>
        <dbReference type="ARBA" id="ARBA00004763"/>
    </source>
</evidence>
<evidence type="ECO:0000256" key="8">
    <source>
        <dbReference type="ARBA" id="ARBA00022842"/>
    </source>
</evidence>
<comment type="similarity">
    <text evidence="4">Belongs to the DHPS family.</text>
</comment>
<proteinExistence type="inferred from homology"/>
<evidence type="ECO:0000313" key="12">
    <source>
        <dbReference type="EMBL" id="QSE88140.1"/>
    </source>
</evidence>
<dbReference type="InterPro" id="IPR045031">
    <property type="entry name" value="DHP_synth-like"/>
</dbReference>
<reference evidence="12 13" key="2">
    <citation type="journal article" date="2022" name="Arch. Microbiol.">
        <title>Rhodococcus pseudokoreensis sp. nov. isolated from the rhizosphere of young M26 apple rootstocks.</title>
        <authorList>
            <person name="Kampfer P."/>
            <person name="Glaeser S.P."/>
            <person name="Blom J."/>
            <person name="Wolf J."/>
            <person name="Benning S."/>
            <person name="Schloter M."/>
            <person name="Neumann-Schaal M."/>
        </authorList>
    </citation>
    <scope>NUCLEOTIDE SEQUENCE [LARGE SCALE GENOMIC DNA]</scope>
    <source>
        <strain evidence="12 13">R79</strain>
    </source>
</reference>
<dbReference type="InterPro" id="IPR006390">
    <property type="entry name" value="DHP_synth_dom"/>
</dbReference>
<feature type="domain" description="Pterin-binding" evidence="11">
    <location>
        <begin position="28"/>
        <end position="283"/>
    </location>
</feature>
<dbReference type="InterPro" id="IPR000489">
    <property type="entry name" value="Pterin-binding_dom"/>
</dbReference>
<evidence type="ECO:0000256" key="4">
    <source>
        <dbReference type="ARBA" id="ARBA00009503"/>
    </source>
</evidence>
<dbReference type="SUPFAM" id="SSF51717">
    <property type="entry name" value="Dihydropteroate synthetase-like"/>
    <property type="match status" value="1"/>
</dbReference>
<gene>
    <name evidence="12" type="primary">folP</name>
    <name evidence="12" type="ORF">JWS13_05635</name>
</gene>
<dbReference type="Proteomes" id="UP000662986">
    <property type="component" value="Chromosome"/>
</dbReference>
<dbReference type="RefSeq" id="WP_206004893.1">
    <property type="nucleotide sequence ID" value="NZ_CP070619.1"/>
</dbReference>
<reference evidence="12 13" key="1">
    <citation type="journal article" date="2021" name="Microbiol. Resour. Announc.">
        <title>Complete Genome Sequences of Two Rhodococcus sp. Strains with Large and Linear Chromosomes, Isolated from Apple Rhizosphere.</title>
        <authorList>
            <person name="Benning S."/>
            <person name="Brugnone N."/>
            <person name="Siani R."/>
            <person name="Kublik S."/>
            <person name="Schloter M."/>
            <person name="Rad V."/>
        </authorList>
    </citation>
    <scope>NUCLEOTIDE SEQUENCE [LARGE SCALE GENOMIC DNA]</scope>
    <source>
        <strain evidence="12 13">R79</strain>
    </source>
</reference>
<dbReference type="InterPro" id="IPR011005">
    <property type="entry name" value="Dihydropteroate_synth-like_sf"/>
</dbReference>
<name>A0A974VYW1_9NOCA</name>
<evidence type="ECO:0000256" key="6">
    <source>
        <dbReference type="ARBA" id="ARBA00022679"/>
    </source>
</evidence>
<evidence type="ECO:0000256" key="1">
    <source>
        <dbReference type="ARBA" id="ARBA00000012"/>
    </source>
</evidence>
<comment type="cofactor">
    <cofactor evidence="2">
        <name>Mg(2+)</name>
        <dbReference type="ChEBI" id="CHEBI:18420"/>
    </cofactor>
</comment>
<evidence type="ECO:0000256" key="5">
    <source>
        <dbReference type="ARBA" id="ARBA00012458"/>
    </source>
</evidence>
<feature type="region of interest" description="Disordered" evidence="10">
    <location>
        <begin position="288"/>
        <end position="330"/>
    </location>
</feature>
<feature type="region of interest" description="Disordered" evidence="10">
    <location>
        <begin position="1"/>
        <end position="22"/>
    </location>
</feature>
<dbReference type="CDD" id="cd00739">
    <property type="entry name" value="DHPS"/>
    <property type="match status" value="1"/>
</dbReference>
<dbReference type="PROSITE" id="PS00793">
    <property type="entry name" value="DHPS_2"/>
    <property type="match status" value="1"/>
</dbReference>
<dbReference type="EMBL" id="CP070619">
    <property type="protein sequence ID" value="QSE88140.1"/>
    <property type="molecule type" value="Genomic_DNA"/>
</dbReference>
<keyword evidence="9" id="KW-0289">Folate biosynthesis</keyword>
<keyword evidence="7" id="KW-0479">Metal-binding</keyword>
<feature type="compositionally biased region" description="Basic and acidic residues" evidence="10">
    <location>
        <begin position="308"/>
        <end position="318"/>
    </location>
</feature>
<accession>A0A974VYW1</accession>
<dbReference type="PROSITE" id="PS50972">
    <property type="entry name" value="PTERIN_BINDING"/>
    <property type="match status" value="1"/>
</dbReference>
<sequence>MSRSCSPRFANPHTPDSTTTAGAQAVGTTAVGILNVTSDSFSDGGRFLARSSAVAHGLRLHRAGAHVVDVGGESTRPGAHRVPGKAEQARVIPVVEALAARGVTVSVDTMRADTAAAAIRAGATYINDVSGGGADPEMFDVAAETGVRLIINHWHSMSDSGRPRPCDIVTEVLHDLAAMVSRALAAGVSPESVIVDPGVGFGKSSDDNWALLTHLPRLCALGYPVLIGASRKRFLGALLGEDGQDRPTVGRDTATAVISALAAHRGAWGVRVHDVPGTIDALRVAEKVRHAPRPPGPTKRSRVPPENQIKDPSGEGHGRTQLCDGSGDSS</sequence>
<keyword evidence="13" id="KW-1185">Reference proteome</keyword>
<evidence type="ECO:0000256" key="7">
    <source>
        <dbReference type="ARBA" id="ARBA00022723"/>
    </source>
</evidence>
<dbReference type="EC" id="2.5.1.15" evidence="5"/>
<dbReference type="NCBIfam" id="TIGR01496">
    <property type="entry name" value="DHPS"/>
    <property type="match status" value="1"/>
</dbReference>
<evidence type="ECO:0000256" key="9">
    <source>
        <dbReference type="ARBA" id="ARBA00022909"/>
    </source>
</evidence>
<evidence type="ECO:0000256" key="2">
    <source>
        <dbReference type="ARBA" id="ARBA00001946"/>
    </source>
</evidence>
<keyword evidence="8" id="KW-0460">Magnesium</keyword>
<comment type="pathway">
    <text evidence="3">Cofactor biosynthesis; tetrahydrofolate biosynthesis; 7,8-dihydrofolate from 2-amino-4-hydroxy-6-hydroxymethyl-7,8-dihydropteridine diphosphate and 4-aminobenzoate: step 1/2.</text>
</comment>
<organism evidence="12 13">
    <name type="scientific">Rhodococcus pseudokoreensis</name>
    <dbReference type="NCBI Taxonomy" id="2811421"/>
    <lineage>
        <taxon>Bacteria</taxon>
        <taxon>Bacillati</taxon>
        <taxon>Actinomycetota</taxon>
        <taxon>Actinomycetes</taxon>
        <taxon>Mycobacteriales</taxon>
        <taxon>Nocardiaceae</taxon>
        <taxon>Rhodococcus</taxon>
    </lineage>
</organism>
<protein>
    <recommendedName>
        <fullName evidence="5">dihydropteroate synthase</fullName>
        <ecNumber evidence="5">2.5.1.15</ecNumber>
    </recommendedName>
</protein>
<dbReference type="Pfam" id="PF00809">
    <property type="entry name" value="Pterin_bind"/>
    <property type="match status" value="1"/>
</dbReference>
<dbReference type="Gene3D" id="3.20.20.20">
    <property type="entry name" value="Dihydropteroate synthase-like"/>
    <property type="match status" value="1"/>
</dbReference>
<keyword evidence="6 12" id="KW-0808">Transferase</keyword>